<protein>
    <recommendedName>
        <fullName evidence="3">Twin-arginine translocation signal domain-containing protein</fullName>
    </recommendedName>
</protein>
<evidence type="ECO:0008006" key="3">
    <source>
        <dbReference type="Google" id="ProtNLM"/>
    </source>
</evidence>
<keyword evidence="2" id="KW-1185">Reference proteome</keyword>
<accession>A0ABU7TNV8</accession>
<dbReference type="Pfam" id="PF07769">
    <property type="entry name" value="PsiF_repeat"/>
    <property type="match status" value="1"/>
</dbReference>
<evidence type="ECO:0000313" key="1">
    <source>
        <dbReference type="EMBL" id="MEE7491504.1"/>
    </source>
</evidence>
<dbReference type="Proteomes" id="UP001355206">
    <property type="component" value="Unassembled WGS sequence"/>
</dbReference>
<name>A0ABU7TNV8_9HYPH</name>
<dbReference type="InterPro" id="IPR011690">
    <property type="entry name" value="P_starv_induced_PsiF"/>
</dbReference>
<reference evidence="1 2" key="1">
    <citation type="journal article" date="2012" name="Genet. Mol. Biol.">
        <title>Analysis of 16S rRNA and mxaF genes revealing insights into Methylobacterium niche-specific plant association.</title>
        <authorList>
            <person name="Dourado M.N."/>
            <person name="Andreote F.D."/>
            <person name="Dini-Andreote F."/>
            <person name="Conti R."/>
            <person name="Araujo J.M."/>
            <person name="Araujo W.L."/>
        </authorList>
    </citation>
    <scope>NUCLEOTIDE SEQUENCE [LARGE SCALE GENOMIC DNA]</scope>
    <source>
        <strain evidence="1 2">TC3-10</strain>
    </source>
</reference>
<organism evidence="1 2">
    <name type="scientific">Methylobacterium oryzae</name>
    <dbReference type="NCBI Taxonomy" id="334852"/>
    <lineage>
        <taxon>Bacteria</taxon>
        <taxon>Pseudomonadati</taxon>
        <taxon>Pseudomonadota</taxon>
        <taxon>Alphaproteobacteria</taxon>
        <taxon>Hyphomicrobiales</taxon>
        <taxon>Methylobacteriaceae</taxon>
        <taxon>Methylobacterium</taxon>
    </lineage>
</organism>
<proteinExistence type="predicted"/>
<dbReference type="EMBL" id="MLCA01000006">
    <property type="protein sequence ID" value="MEE7491504.1"/>
    <property type="molecule type" value="Genomic_DNA"/>
</dbReference>
<dbReference type="RefSeq" id="WP_331302183.1">
    <property type="nucleotide sequence ID" value="NZ_MLCA01000006.1"/>
</dbReference>
<sequence>MKSCNADASLRSLTGVERRAFLSTCLKGWAPAAAAPSSA</sequence>
<comment type="caution">
    <text evidence="1">The sequence shown here is derived from an EMBL/GenBank/DDBJ whole genome shotgun (WGS) entry which is preliminary data.</text>
</comment>
<evidence type="ECO:0000313" key="2">
    <source>
        <dbReference type="Proteomes" id="UP001355206"/>
    </source>
</evidence>
<gene>
    <name evidence="1" type="ORF">MOTC310_13945</name>
</gene>